<name>A0A7J7IUX9_BUGNE</name>
<gene>
    <name evidence="7" type="ORF">EB796_024349</name>
</gene>
<evidence type="ECO:0000256" key="1">
    <source>
        <dbReference type="ARBA" id="ARBA00023157"/>
    </source>
</evidence>
<evidence type="ECO:0000256" key="2">
    <source>
        <dbReference type="PROSITE-ProRule" id="PRU00276"/>
    </source>
</evidence>
<accession>A0A7J7IUX9</accession>
<dbReference type="Proteomes" id="UP000593567">
    <property type="component" value="Unassembled WGS sequence"/>
</dbReference>
<evidence type="ECO:0000259" key="5">
    <source>
        <dbReference type="PROSITE" id="PS50214"/>
    </source>
</evidence>
<keyword evidence="2" id="KW-0479">Metal-binding</keyword>
<evidence type="ECO:0000259" key="6">
    <source>
        <dbReference type="PROSITE" id="PS50215"/>
    </source>
</evidence>
<feature type="active site" evidence="2">
    <location>
        <position position="387"/>
    </location>
</feature>
<evidence type="ECO:0000256" key="4">
    <source>
        <dbReference type="SAM" id="SignalP"/>
    </source>
</evidence>
<dbReference type="OrthoDB" id="5951731at2759"/>
<dbReference type="GO" id="GO:0006509">
    <property type="term" value="P:membrane protein ectodomain proteolysis"/>
    <property type="evidence" value="ECO:0007669"/>
    <property type="project" value="TreeGrafter"/>
</dbReference>
<comment type="caution">
    <text evidence="2">Lacks conserved residue(s) required for the propagation of feature annotation.</text>
</comment>
<dbReference type="SUPFAM" id="SSF57552">
    <property type="entry name" value="Blood coagulation inhibitor (disintegrin)"/>
    <property type="match status" value="1"/>
</dbReference>
<feature type="signal peptide" evidence="4">
    <location>
        <begin position="1"/>
        <end position="22"/>
    </location>
</feature>
<keyword evidence="4" id="KW-0732">Signal</keyword>
<dbReference type="InterPro" id="IPR006586">
    <property type="entry name" value="ADAM_Cys-rich"/>
</dbReference>
<dbReference type="Pfam" id="PF00200">
    <property type="entry name" value="Disintegrin"/>
    <property type="match status" value="1"/>
</dbReference>
<dbReference type="PROSITE" id="PS50215">
    <property type="entry name" value="ADAM_MEPRO"/>
    <property type="match status" value="1"/>
</dbReference>
<dbReference type="Gene3D" id="4.10.70.10">
    <property type="entry name" value="Disintegrin domain"/>
    <property type="match status" value="1"/>
</dbReference>
<dbReference type="Pfam" id="PF01421">
    <property type="entry name" value="Reprolysin"/>
    <property type="match status" value="1"/>
</dbReference>
<dbReference type="SMART" id="SM00608">
    <property type="entry name" value="ACR"/>
    <property type="match status" value="1"/>
</dbReference>
<feature type="compositionally biased region" description="Polar residues" evidence="3">
    <location>
        <begin position="657"/>
        <end position="670"/>
    </location>
</feature>
<dbReference type="SUPFAM" id="SSF55486">
    <property type="entry name" value="Metalloproteases ('zincins'), catalytic domain"/>
    <property type="match status" value="1"/>
</dbReference>
<dbReference type="SMART" id="SM00050">
    <property type="entry name" value="DISIN"/>
    <property type="match status" value="1"/>
</dbReference>
<feature type="region of interest" description="Disordered" evidence="3">
    <location>
        <begin position="657"/>
        <end position="767"/>
    </location>
</feature>
<proteinExistence type="predicted"/>
<evidence type="ECO:0000256" key="3">
    <source>
        <dbReference type="SAM" id="MobiDB-lite"/>
    </source>
</evidence>
<feature type="domain" description="Peptidase M12B" evidence="6">
    <location>
        <begin position="244"/>
        <end position="458"/>
    </location>
</feature>
<dbReference type="PROSITE" id="PS50214">
    <property type="entry name" value="DISINTEGRIN_2"/>
    <property type="match status" value="1"/>
</dbReference>
<feature type="domain" description="Disintegrin" evidence="5">
    <location>
        <begin position="467"/>
        <end position="556"/>
    </location>
</feature>
<dbReference type="InterPro" id="IPR036436">
    <property type="entry name" value="Disintegrin_dom_sf"/>
</dbReference>
<keyword evidence="8" id="KW-1185">Reference proteome</keyword>
<keyword evidence="2" id="KW-0862">Zinc</keyword>
<dbReference type="InterPro" id="IPR001762">
    <property type="entry name" value="Disintegrin_dom"/>
</dbReference>
<dbReference type="PANTHER" id="PTHR11905:SF159">
    <property type="entry name" value="ADAM METALLOPROTEASE"/>
    <property type="match status" value="1"/>
</dbReference>
<feature type="binding site" evidence="2">
    <location>
        <position position="386"/>
    </location>
    <ligand>
        <name>Zn(2+)</name>
        <dbReference type="ChEBI" id="CHEBI:29105"/>
        <note>catalytic</note>
    </ligand>
</feature>
<dbReference type="EMBL" id="VXIV02003411">
    <property type="protein sequence ID" value="KAF6017336.1"/>
    <property type="molecule type" value="Genomic_DNA"/>
</dbReference>
<dbReference type="InterPro" id="IPR001590">
    <property type="entry name" value="Peptidase_M12B"/>
</dbReference>
<protein>
    <submittedName>
        <fullName evidence="7">Adam12</fullName>
    </submittedName>
</protein>
<dbReference type="GO" id="GO:0046872">
    <property type="term" value="F:metal ion binding"/>
    <property type="evidence" value="ECO:0007669"/>
    <property type="project" value="UniProtKB-KW"/>
</dbReference>
<dbReference type="FunFam" id="3.40.390.10:FF:000002">
    <property type="entry name" value="Disintegrin and metalloproteinase domain-containing protein 22"/>
    <property type="match status" value="1"/>
</dbReference>
<feature type="chain" id="PRO_5029641038" evidence="4">
    <location>
        <begin position="23"/>
        <end position="767"/>
    </location>
</feature>
<feature type="compositionally biased region" description="Polar residues" evidence="3">
    <location>
        <begin position="694"/>
        <end position="709"/>
    </location>
</feature>
<dbReference type="CDD" id="cd04269">
    <property type="entry name" value="ZnMc_adamalysin_II_like"/>
    <property type="match status" value="1"/>
</dbReference>
<dbReference type="AlphaFoldDB" id="A0A7J7IUX9"/>
<feature type="compositionally biased region" description="Pro residues" evidence="3">
    <location>
        <begin position="739"/>
        <end position="759"/>
    </location>
</feature>
<evidence type="ECO:0000313" key="8">
    <source>
        <dbReference type="Proteomes" id="UP000593567"/>
    </source>
</evidence>
<feature type="compositionally biased region" description="Pro residues" evidence="3">
    <location>
        <begin position="680"/>
        <end position="689"/>
    </location>
</feature>
<comment type="caution">
    <text evidence="7">The sequence shown here is derived from an EMBL/GenBank/DDBJ whole genome shotgun (WGS) entry which is preliminary data.</text>
</comment>
<evidence type="ECO:0000313" key="7">
    <source>
        <dbReference type="EMBL" id="KAF6017336.1"/>
    </source>
</evidence>
<feature type="binding site" evidence="2">
    <location>
        <position position="390"/>
    </location>
    <ligand>
        <name>Zn(2+)</name>
        <dbReference type="ChEBI" id="CHEBI:29105"/>
        <note>catalytic</note>
    </ligand>
</feature>
<sequence length="767" mass="85084">MIQHKILPKLTLLCIFYVQTHAKSIQGTIENEHSSEPLQKAPPGTLVVGVVINAMHANNSSITYKYSLQSLQDLNEVRQNLNNFHKNIEITIIRNHSTPIVLYLERNSLLITNNFVRKYFTSSGAPIMKTTDEHDVTLSDCYFTGHVLKHVNSLVSLNICNGVKGVVELSDQVYVINPVVVGSKLIHYWHMQNETNTSESSMKCGTTVEDDYNRHMQSNFSAHRHKGRFPRQIKLPANHVSETRYIEMYVVMDNSEYRRAGSVDATVMRAVNIINYVSALYRQLNIYIALVGVEVWNNGDKIPYTTSSTSGLDTGKLLAEFNKYRQYKINWNVNNDNAQLFTTLQFEGNLIGKGSTKAICSQLYSGGITFDGQEDNYIRAATTMAHELGHNLGMIHSDDFDEDRCQCEDPKNPEFTDCIMHSSSSAYRQSVRWSQCNKENLWRDFTEGNFDHCLKNVPEVLEKVGNTAICGNFFVEAGEECDCGQPADCLSKCCDPTTCRLRSNATCATGSCCDLETCTVRPISYPCRPVQDSQCDLPETCDGDSEWCPIDTYKRDGTECTNVEQGYCYEGKCNTHSSQCSFVWGGESAKKADDFCYTTFNNRSKLSTFHCLSIITPDRARTVLSLLSIPPFVVKKHSALKPPSTAASSNNRSVISTPVFQSSTNGSSQMLASTALTPPSTAPTPPRVIPPAIQSLTTDPASVHSSNALKPSRVAPPPPKPAGRNVKNLGMLYENVAPAVPPKPPVGAKPPPPPKPALKPNPNRSWK</sequence>
<dbReference type="InterPro" id="IPR024079">
    <property type="entry name" value="MetalloPept_cat_dom_sf"/>
</dbReference>
<dbReference type="InterPro" id="IPR034027">
    <property type="entry name" value="Reprolysin_adamalysin"/>
</dbReference>
<keyword evidence="1" id="KW-1015">Disulfide bond</keyword>
<dbReference type="PANTHER" id="PTHR11905">
    <property type="entry name" value="ADAM A DISINTEGRIN AND METALLOPROTEASE DOMAIN"/>
    <property type="match status" value="1"/>
</dbReference>
<organism evidence="7 8">
    <name type="scientific">Bugula neritina</name>
    <name type="common">Brown bryozoan</name>
    <name type="synonym">Sertularia neritina</name>
    <dbReference type="NCBI Taxonomy" id="10212"/>
    <lineage>
        <taxon>Eukaryota</taxon>
        <taxon>Metazoa</taxon>
        <taxon>Spiralia</taxon>
        <taxon>Lophotrochozoa</taxon>
        <taxon>Bryozoa</taxon>
        <taxon>Gymnolaemata</taxon>
        <taxon>Cheilostomatida</taxon>
        <taxon>Flustrina</taxon>
        <taxon>Buguloidea</taxon>
        <taxon>Bugulidae</taxon>
        <taxon>Bugula</taxon>
    </lineage>
</organism>
<reference evidence="7" key="1">
    <citation type="submission" date="2020-06" db="EMBL/GenBank/DDBJ databases">
        <title>Draft genome of Bugula neritina, a colonial animal packing powerful symbionts and potential medicines.</title>
        <authorList>
            <person name="Rayko M."/>
        </authorList>
    </citation>
    <scope>NUCLEOTIDE SEQUENCE [LARGE SCALE GENOMIC DNA]</scope>
    <source>
        <strain evidence="7">Kwan_BN1</strain>
    </source>
</reference>
<feature type="binding site" evidence="2">
    <location>
        <position position="396"/>
    </location>
    <ligand>
        <name>Zn(2+)</name>
        <dbReference type="ChEBI" id="CHEBI:29105"/>
        <note>catalytic</note>
    </ligand>
</feature>
<dbReference type="FunFam" id="4.10.70.10:FF:000001">
    <property type="entry name" value="Disintegrin and metalloproteinase domain-containing protein 22"/>
    <property type="match status" value="1"/>
</dbReference>
<dbReference type="Gene3D" id="3.40.390.10">
    <property type="entry name" value="Collagenase (Catalytic Domain)"/>
    <property type="match status" value="1"/>
</dbReference>
<dbReference type="Pfam" id="PF08516">
    <property type="entry name" value="ADAM_CR"/>
    <property type="match status" value="1"/>
</dbReference>
<dbReference type="GO" id="GO:0004222">
    <property type="term" value="F:metalloendopeptidase activity"/>
    <property type="evidence" value="ECO:0007669"/>
    <property type="project" value="InterPro"/>
</dbReference>